<evidence type="ECO:0000256" key="1">
    <source>
        <dbReference type="SAM" id="MobiDB-lite"/>
    </source>
</evidence>
<dbReference type="Proteomes" id="UP000887540">
    <property type="component" value="Unplaced"/>
</dbReference>
<protein>
    <submittedName>
        <fullName evidence="3">Uncharacterized protein</fullName>
    </submittedName>
</protein>
<sequence>MDDKDLLDFMPPPSVADQHRVQADFYPPDHEPQPPYQQPLIHTQVNTDEFDPLAAHREVLDAHRESPKRDVHPEEPQPRAPTPEEEADEIQERIEAAVKDVHGDVEDVLHKLHEATQESAVTPSPPPYVPSSASVESGTAPEPEEEDDRRDIDDLLGYEDSKFSHFTARPPTPPKELSDEEDKPQSIDIGPPPHAHVHDEHQFPRPILKHTHDGKPWIDFKTVDPRGWFELS</sequence>
<feature type="compositionally biased region" description="Basic and acidic residues" evidence="1">
    <location>
        <begin position="149"/>
        <end position="163"/>
    </location>
</feature>
<reference evidence="3" key="1">
    <citation type="submission" date="2022-11" db="UniProtKB">
        <authorList>
            <consortium name="WormBaseParasite"/>
        </authorList>
    </citation>
    <scope>IDENTIFICATION</scope>
</reference>
<name>A0A914CNC3_9BILA</name>
<evidence type="ECO:0000313" key="2">
    <source>
        <dbReference type="Proteomes" id="UP000887540"/>
    </source>
</evidence>
<feature type="compositionally biased region" description="Basic and acidic residues" evidence="1">
    <location>
        <begin position="54"/>
        <end position="77"/>
    </location>
</feature>
<feature type="region of interest" description="Disordered" evidence="1">
    <location>
        <begin position="1"/>
        <end position="216"/>
    </location>
</feature>
<keyword evidence="2" id="KW-1185">Reference proteome</keyword>
<accession>A0A914CNC3</accession>
<feature type="compositionally biased region" description="Basic and acidic residues" evidence="1">
    <location>
        <begin position="90"/>
        <end position="116"/>
    </location>
</feature>
<proteinExistence type="predicted"/>
<dbReference type="WBParaSite" id="ACRNAN_scaffold12231.g14414.t1">
    <property type="protein sequence ID" value="ACRNAN_scaffold12231.g14414.t1"/>
    <property type="gene ID" value="ACRNAN_scaffold12231.g14414"/>
</dbReference>
<feature type="compositionally biased region" description="Basic and acidic residues" evidence="1">
    <location>
        <begin position="17"/>
        <end position="32"/>
    </location>
</feature>
<dbReference type="AlphaFoldDB" id="A0A914CNC3"/>
<organism evidence="2 3">
    <name type="scientific">Acrobeloides nanus</name>
    <dbReference type="NCBI Taxonomy" id="290746"/>
    <lineage>
        <taxon>Eukaryota</taxon>
        <taxon>Metazoa</taxon>
        <taxon>Ecdysozoa</taxon>
        <taxon>Nematoda</taxon>
        <taxon>Chromadorea</taxon>
        <taxon>Rhabditida</taxon>
        <taxon>Tylenchina</taxon>
        <taxon>Cephalobomorpha</taxon>
        <taxon>Cephaloboidea</taxon>
        <taxon>Cephalobidae</taxon>
        <taxon>Acrobeloides</taxon>
    </lineage>
</organism>
<evidence type="ECO:0000313" key="3">
    <source>
        <dbReference type="WBParaSite" id="ACRNAN_scaffold12231.g14414.t1"/>
    </source>
</evidence>